<name>A0A4R0P9H7_9HYPH</name>
<evidence type="ECO:0000313" key="3">
    <source>
        <dbReference type="EMBL" id="TCD12382.1"/>
    </source>
</evidence>
<keyword evidence="2" id="KW-0732">Signal</keyword>
<feature type="transmembrane region" description="Helical" evidence="1">
    <location>
        <begin position="184"/>
        <end position="207"/>
    </location>
</feature>
<evidence type="ECO:0000313" key="4">
    <source>
        <dbReference type="Proteomes" id="UP000291301"/>
    </source>
</evidence>
<dbReference type="EMBL" id="SJST01000007">
    <property type="protein sequence ID" value="TCD12382.1"/>
    <property type="molecule type" value="Genomic_DNA"/>
</dbReference>
<dbReference type="Proteomes" id="UP000291301">
    <property type="component" value="Unassembled WGS sequence"/>
</dbReference>
<reference evidence="3 4" key="1">
    <citation type="journal article" date="2015" name="Antonie Van Leeuwenhoek">
        <title>Oricola cellulosilytica gen. nov., sp. nov., a cellulose-degrading bacterium of the family Phyllobacteriaceae isolated from surface seashore water, and emended descriptions of Mesorhizobium loti and Phyllobacterium myrsinacearum.</title>
        <authorList>
            <person name="Hameed A."/>
            <person name="Shahina M."/>
            <person name="Lai W.A."/>
            <person name="Lin S.Y."/>
            <person name="Young L.S."/>
            <person name="Liu Y.C."/>
            <person name="Hsu Y.H."/>
            <person name="Young C.C."/>
        </authorList>
    </citation>
    <scope>NUCLEOTIDE SEQUENCE [LARGE SCALE GENOMIC DNA]</scope>
    <source>
        <strain evidence="3 4">KCTC 52183</strain>
    </source>
</reference>
<dbReference type="RefSeq" id="WP_131570536.1">
    <property type="nucleotide sequence ID" value="NZ_JAINFK010000005.1"/>
</dbReference>
<evidence type="ECO:0000256" key="2">
    <source>
        <dbReference type="SAM" id="SignalP"/>
    </source>
</evidence>
<organism evidence="3 4">
    <name type="scientific">Oricola cellulosilytica</name>
    <dbReference type="NCBI Taxonomy" id="1429082"/>
    <lineage>
        <taxon>Bacteria</taxon>
        <taxon>Pseudomonadati</taxon>
        <taxon>Pseudomonadota</taxon>
        <taxon>Alphaproteobacteria</taxon>
        <taxon>Hyphomicrobiales</taxon>
        <taxon>Ahrensiaceae</taxon>
        <taxon>Oricola</taxon>
    </lineage>
</organism>
<proteinExistence type="predicted"/>
<feature type="transmembrane region" description="Helical" evidence="1">
    <location>
        <begin position="118"/>
        <end position="134"/>
    </location>
</feature>
<evidence type="ECO:0000256" key="1">
    <source>
        <dbReference type="SAM" id="Phobius"/>
    </source>
</evidence>
<feature type="transmembrane region" description="Helical" evidence="1">
    <location>
        <begin position="219"/>
        <end position="242"/>
    </location>
</feature>
<feature type="signal peptide" evidence="2">
    <location>
        <begin position="1"/>
        <end position="32"/>
    </location>
</feature>
<comment type="caution">
    <text evidence="3">The sequence shown here is derived from an EMBL/GenBank/DDBJ whole genome shotgun (WGS) entry which is preliminary data.</text>
</comment>
<dbReference type="AlphaFoldDB" id="A0A4R0P9H7"/>
<keyword evidence="1" id="KW-0472">Membrane</keyword>
<dbReference type="Pfam" id="PF13795">
    <property type="entry name" value="HupE_UreJ_2"/>
    <property type="match status" value="1"/>
</dbReference>
<sequence length="244" mass="26927">MQGSFSSRQPCHARWRPVIPVCLALLSLPFLGGSDALAHAVAEGDKGYIQEISGIHFLPFIYLGAKHMVTGYDHILFLLGVIFFLYRMKDIGLYVSLFAIGHSTTMLLGVYFNVGINSYIIDAIIGLSVVYKALDNMGAYQRWFGFQPNTKAATLIFGFFHGFGLSTKIIEYEISSDGLVPNLLAFNVGVEIGQLLALSAILIVMGFWRKTESFWRHAYTANVAMMAAGFVLIGYQLTGLFVNS</sequence>
<keyword evidence="1" id="KW-0812">Transmembrane</keyword>
<protein>
    <submittedName>
        <fullName evidence="3">HupE/UreJ family protein</fullName>
    </submittedName>
</protein>
<feature type="chain" id="PRO_5020492773" evidence="2">
    <location>
        <begin position="33"/>
        <end position="244"/>
    </location>
</feature>
<dbReference type="InterPro" id="IPR032809">
    <property type="entry name" value="Put_HupE_UreJ"/>
</dbReference>
<keyword evidence="4" id="KW-1185">Reference proteome</keyword>
<dbReference type="OrthoDB" id="9808870at2"/>
<keyword evidence="1" id="KW-1133">Transmembrane helix</keyword>
<accession>A0A4R0P9H7</accession>
<gene>
    <name evidence="3" type="ORF">E0D97_15375</name>
</gene>